<evidence type="ECO:0000256" key="2">
    <source>
        <dbReference type="ARBA" id="ARBA00022692"/>
    </source>
</evidence>
<keyword evidence="2 7" id="KW-0812">Transmembrane</keyword>
<dbReference type="SUPFAM" id="SSF52833">
    <property type="entry name" value="Thioredoxin-like"/>
    <property type="match status" value="3"/>
</dbReference>
<evidence type="ECO:0000256" key="7">
    <source>
        <dbReference type="SAM" id="Phobius"/>
    </source>
</evidence>
<accession>A0A8E2F5P4</accession>
<keyword evidence="11" id="KW-1185">Reference proteome</keyword>
<dbReference type="EMBL" id="KV749140">
    <property type="protein sequence ID" value="OCL10914.1"/>
    <property type="molecule type" value="Genomic_DNA"/>
</dbReference>
<feature type="region of interest" description="Disordered" evidence="6">
    <location>
        <begin position="189"/>
        <end position="269"/>
    </location>
</feature>
<feature type="transmembrane region" description="Helical" evidence="7">
    <location>
        <begin position="673"/>
        <end position="690"/>
    </location>
</feature>
<name>A0A8E2F5P4_9PEZI</name>
<dbReference type="InterPro" id="IPR036249">
    <property type="entry name" value="Thioredoxin-like_sf"/>
</dbReference>
<evidence type="ECO:0000256" key="8">
    <source>
        <dbReference type="SAM" id="SignalP"/>
    </source>
</evidence>
<dbReference type="PROSITE" id="PS51352">
    <property type="entry name" value="THIOREDOXIN_2"/>
    <property type="match status" value="2"/>
</dbReference>
<feature type="domain" description="Thioredoxin" evidence="9">
    <location>
        <begin position="250"/>
        <end position="476"/>
    </location>
</feature>
<dbReference type="CDD" id="cd02961">
    <property type="entry name" value="PDI_a_family"/>
    <property type="match status" value="1"/>
</dbReference>
<keyword evidence="10" id="KW-0413">Isomerase</keyword>
<evidence type="ECO:0000256" key="1">
    <source>
        <dbReference type="ARBA" id="ARBA00004389"/>
    </source>
</evidence>
<dbReference type="Gene3D" id="3.40.30.10">
    <property type="entry name" value="Glutaredoxin"/>
    <property type="match status" value="2"/>
</dbReference>
<evidence type="ECO:0000256" key="5">
    <source>
        <dbReference type="ARBA" id="ARBA00045246"/>
    </source>
</evidence>
<evidence type="ECO:0000256" key="4">
    <source>
        <dbReference type="ARBA" id="ARBA00023136"/>
    </source>
</evidence>
<dbReference type="PROSITE" id="PS00194">
    <property type="entry name" value="THIOREDOXIN_1"/>
    <property type="match status" value="1"/>
</dbReference>
<dbReference type="InterPro" id="IPR013766">
    <property type="entry name" value="Thioredoxin_domain"/>
</dbReference>
<feature type="compositionally biased region" description="Polar residues" evidence="6">
    <location>
        <begin position="241"/>
        <end position="250"/>
    </location>
</feature>
<feature type="signal peptide" evidence="8">
    <location>
        <begin position="1"/>
        <end position="19"/>
    </location>
</feature>
<gene>
    <name evidence="10" type="ORF">AOQ84DRAFT_387201</name>
</gene>
<keyword evidence="8" id="KW-0732">Signal</keyword>
<comment type="function">
    <text evidence="5">Probable disulfide isomerase, which participates in the folding of proteins containing disulfide bonds. May act as a dithiol oxidase. Acts as a regulator of endoplasmic reticulum-mitochondria contact sites via its ability to regulate redox signals.</text>
</comment>
<dbReference type="OrthoDB" id="72053at2759"/>
<dbReference type="PANTHER" id="PTHR46426:SF1">
    <property type="entry name" value="PROTEIN DISULFIDE-ISOMERASE TMX3"/>
    <property type="match status" value="1"/>
</dbReference>
<keyword evidence="4 7" id="KW-0472">Membrane</keyword>
<dbReference type="AlphaFoldDB" id="A0A8E2F5P4"/>
<feature type="domain" description="Thioredoxin" evidence="9">
    <location>
        <begin position="17"/>
        <end position="190"/>
    </location>
</feature>
<proteinExistence type="predicted"/>
<evidence type="ECO:0000313" key="10">
    <source>
        <dbReference type="EMBL" id="OCL10914.1"/>
    </source>
</evidence>
<dbReference type="Proteomes" id="UP000250140">
    <property type="component" value="Unassembled WGS sequence"/>
</dbReference>
<comment type="subcellular location">
    <subcellularLocation>
        <location evidence="1">Endoplasmic reticulum membrane</location>
        <topology evidence="1">Single-pass membrane protein</topology>
    </subcellularLocation>
</comment>
<evidence type="ECO:0000256" key="6">
    <source>
        <dbReference type="SAM" id="MobiDB-lite"/>
    </source>
</evidence>
<dbReference type="InterPro" id="IPR052250">
    <property type="entry name" value="PDI_TMX3"/>
</dbReference>
<dbReference type="PANTHER" id="PTHR46426">
    <property type="entry name" value="PROTEIN DISULFIDE-ISOMERASE TMX3"/>
    <property type="match status" value="1"/>
</dbReference>
<dbReference type="Pfam" id="PF00085">
    <property type="entry name" value="Thioredoxin"/>
    <property type="match status" value="2"/>
</dbReference>
<keyword evidence="3 7" id="KW-1133">Transmembrane helix</keyword>
<evidence type="ECO:0000313" key="11">
    <source>
        <dbReference type="Proteomes" id="UP000250140"/>
    </source>
</evidence>
<evidence type="ECO:0000259" key="9">
    <source>
        <dbReference type="PROSITE" id="PS51352"/>
    </source>
</evidence>
<dbReference type="GO" id="GO:0005789">
    <property type="term" value="C:endoplasmic reticulum membrane"/>
    <property type="evidence" value="ECO:0007669"/>
    <property type="project" value="UniProtKB-SubCell"/>
</dbReference>
<protein>
    <submittedName>
        <fullName evidence="10">Putative disulfide isomerase</fullName>
    </submittedName>
</protein>
<sequence length="727" mass="81430">MRTLLYSILSFAAFRFALAGSPVEAATISTSIAGDVKIQTATAAKPSDSLDDTPPETIFNGQTVPPMKDLSGVTFDEEISKGYWLVEFFSPFCGHCMAFKPTWQTLYEFYYTSKPLPGAQKNSESLNSFSRYYNFKFAKLDCIAYRDTCSAKEIESFPSIVLFKDGTEVKKVKGARDLSELSTWVEETLESIRPGSRPKEGVTLPKVGAHEIDPASKPEISEAKDKDPAGGAAAASKHNALASQSISPSTLPKAELTKAKTTPNPTGVSVPLTAEKFQKAVTNTRDPWFVKFYAPWCHHCQAMGPNWSQMAREMQGKLNVGEVNCDIEKRLCKDARVKGYPTLLFFRGGERVEYNGLRGIGDLIDFSNKAVDIGSGVVDVDFDSFKEMEETEEVIFLYFYDHATTSEDFQALERLTLSLIGHAKLVKTKDPRLSTRFKISTWPRLMVSRDGKPTYYTALAPKDMRDFRKVLNWMKSVWLPIVPELTSSNAREIMDGKLVVLGILSRDRSDEFISAKREIKNAALEWIDKQTQMFQLERQELRDAKQLRIEEAEDRNDQRALRAAKSIRINMDEIERKGVGFAWVDGVFWERWIRTTYGIDVKDGERVIINDEDNRKYWDITINGDPIRPSRTSILETLSKVVASPPKISPKSTTGTIEHFFFQIRNACGSHPWLALGVLIGFLASVSVWGKSRIRRGRSFGSNTGGFFQLDGKEGLLGGVGANGKVD</sequence>
<dbReference type="InterPro" id="IPR017937">
    <property type="entry name" value="Thioredoxin_CS"/>
</dbReference>
<feature type="chain" id="PRO_5034911281" evidence="8">
    <location>
        <begin position="20"/>
        <end position="727"/>
    </location>
</feature>
<evidence type="ECO:0000256" key="3">
    <source>
        <dbReference type="ARBA" id="ARBA00022989"/>
    </source>
</evidence>
<feature type="compositionally biased region" description="Basic and acidic residues" evidence="6">
    <location>
        <begin position="208"/>
        <end position="228"/>
    </location>
</feature>
<organism evidence="10 11">
    <name type="scientific">Glonium stellatum</name>
    <dbReference type="NCBI Taxonomy" id="574774"/>
    <lineage>
        <taxon>Eukaryota</taxon>
        <taxon>Fungi</taxon>
        <taxon>Dikarya</taxon>
        <taxon>Ascomycota</taxon>
        <taxon>Pezizomycotina</taxon>
        <taxon>Dothideomycetes</taxon>
        <taxon>Pleosporomycetidae</taxon>
        <taxon>Gloniales</taxon>
        <taxon>Gloniaceae</taxon>
        <taxon>Glonium</taxon>
    </lineage>
</organism>
<dbReference type="GO" id="GO:0016853">
    <property type="term" value="F:isomerase activity"/>
    <property type="evidence" value="ECO:0007669"/>
    <property type="project" value="UniProtKB-KW"/>
</dbReference>
<reference evidence="10 11" key="1">
    <citation type="journal article" date="2016" name="Nat. Commun.">
        <title>Ectomycorrhizal ecology is imprinted in the genome of the dominant symbiotic fungus Cenococcum geophilum.</title>
        <authorList>
            <consortium name="DOE Joint Genome Institute"/>
            <person name="Peter M."/>
            <person name="Kohler A."/>
            <person name="Ohm R.A."/>
            <person name="Kuo A."/>
            <person name="Krutzmann J."/>
            <person name="Morin E."/>
            <person name="Arend M."/>
            <person name="Barry K.W."/>
            <person name="Binder M."/>
            <person name="Choi C."/>
            <person name="Clum A."/>
            <person name="Copeland A."/>
            <person name="Grisel N."/>
            <person name="Haridas S."/>
            <person name="Kipfer T."/>
            <person name="LaButti K."/>
            <person name="Lindquist E."/>
            <person name="Lipzen A."/>
            <person name="Maire R."/>
            <person name="Meier B."/>
            <person name="Mihaltcheva S."/>
            <person name="Molinier V."/>
            <person name="Murat C."/>
            <person name="Poggeler S."/>
            <person name="Quandt C.A."/>
            <person name="Sperisen C."/>
            <person name="Tritt A."/>
            <person name="Tisserant E."/>
            <person name="Crous P.W."/>
            <person name="Henrissat B."/>
            <person name="Nehls U."/>
            <person name="Egli S."/>
            <person name="Spatafora J.W."/>
            <person name="Grigoriev I.V."/>
            <person name="Martin F.M."/>
        </authorList>
    </citation>
    <scope>NUCLEOTIDE SEQUENCE [LARGE SCALE GENOMIC DNA]</scope>
    <source>
        <strain evidence="10 11">CBS 207.34</strain>
    </source>
</reference>